<organism evidence="2 3">
    <name type="scientific">Roseibium algae</name>
    <dbReference type="NCBI Taxonomy" id="3123038"/>
    <lineage>
        <taxon>Bacteria</taxon>
        <taxon>Pseudomonadati</taxon>
        <taxon>Pseudomonadota</taxon>
        <taxon>Alphaproteobacteria</taxon>
        <taxon>Hyphomicrobiales</taxon>
        <taxon>Stappiaceae</taxon>
        <taxon>Roseibium</taxon>
    </lineage>
</organism>
<reference evidence="2 3" key="1">
    <citation type="submission" date="2024-02" db="EMBL/GenBank/DDBJ databases">
        <title>Roseibium algae sp. nov., isolated from marine alga (Grateloupia sp.), showing potential in myo-inositol conversion.</title>
        <authorList>
            <person name="Wang Y."/>
        </authorList>
    </citation>
    <scope>NUCLEOTIDE SEQUENCE [LARGE SCALE GENOMIC DNA]</scope>
    <source>
        <strain evidence="2 3">H3510</strain>
    </source>
</reference>
<name>A0ABU8TGU0_9HYPH</name>
<keyword evidence="3" id="KW-1185">Reference proteome</keyword>
<gene>
    <name evidence="2" type="ORF">V6575_04605</name>
</gene>
<dbReference type="SUPFAM" id="SSF50199">
    <property type="entry name" value="Staphylococcal nuclease"/>
    <property type="match status" value="1"/>
</dbReference>
<comment type="caution">
    <text evidence="2">The sequence shown here is derived from an EMBL/GenBank/DDBJ whole genome shotgun (WGS) entry which is preliminary data.</text>
</comment>
<feature type="region of interest" description="Disordered" evidence="1">
    <location>
        <begin position="263"/>
        <end position="312"/>
    </location>
</feature>
<proteinExistence type="predicted"/>
<dbReference type="Gene3D" id="2.40.50.90">
    <property type="match status" value="1"/>
</dbReference>
<evidence type="ECO:0000313" key="3">
    <source>
        <dbReference type="Proteomes" id="UP001385499"/>
    </source>
</evidence>
<evidence type="ECO:0000313" key="2">
    <source>
        <dbReference type="EMBL" id="MEJ8473357.1"/>
    </source>
</evidence>
<feature type="compositionally biased region" description="Low complexity" evidence="1">
    <location>
        <begin position="263"/>
        <end position="274"/>
    </location>
</feature>
<accession>A0ABU8TGU0</accession>
<evidence type="ECO:0000256" key="1">
    <source>
        <dbReference type="SAM" id="MobiDB-lite"/>
    </source>
</evidence>
<dbReference type="EMBL" id="JBAKIA010000002">
    <property type="protein sequence ID" value="MEJ8473357.1"/>
    <property type="molecule type" value="Genomic_DNA"/>
</dbReference>
<dbReference type="Proteomes" id="UP001385499">
    <property type="component" value="Unassembled WGS sequence"/>
</dbReference>
<dbReference type="InterPro" id="IPR035437">
    <property type="entry name" value="SNase_OB-fold_sf"/>
</dbReference>
<sequence length="312" mass="33982">MQLRPFLVPLLLLNFAGGSVAFLLLAEPPAPPVRPKPSHEKVSTADTAISKATPDLVAGLSREIADVPLPNQLRNVSPEGVTAPQITAPLTRVAPSKRYLELKDPPVKALPDGPLELRRPQVLDAGTLRTEDLTVRIAYVNALKADETCVSRLGGLWPCGARARTALRGLVRIYTITCDKVDDLGPREISAVCSRRTISLGSWLVQYGWADPSEDAPEEYRELAQAARDQKIGKWQSEWRVEPSTEPSAELRNETNLEDLLPGLADLDLGSDSPEPYNPFDIPADTDVTQPSNFGADPIAPATRLQDLPPLR</sequence>
<protein>
    <submittedName>
        <fullName evidence="2">Thermonuclease family protein</fullName>
    </submittedName>
</protein>
<dbReference type="RefSeq" id="WP_340272933.1">
    <property type="nucleotide sequence ID" value="NZ_JBAKIA010000002.1"/>
</dbReference>